<evidence type="ECO:0000256" key="8">
    <source>
        <dbReference type="ARBA" id="ARBA00023034"/>
    </source>
</evidence>
<organism>
    <name type="scientific">Branchiostoma floridae</name>
    <name type="common">Florida lancelet</name>
    <name type="synonym">Amphioxus</name>
    <dbReference type="NCBI Taxonomy" id="7739"/>
    <lineage>
        <taxon>Eukaryota</taxon>
        <taxon>Metazoa</taxon>
        <taxon>Chordata</taxon>
        <taxon>Cephalochordata</taxon>
        <taxon>Leptocardii</taxon>
        <taxon>Amphioxiformes</taxon>
        <taxon>Branchiostomatidae</taxon>
        <taxon>Branchiostoma</taxon>
    </lineage>
</organism>
<evidence type="ECO:0000313" key="12">
    <source>
        <dbReference type="EMBL" id="EEN63147.1"/>
    </source>
</evidence>
<keyword evidence="7 11" id="KW-1133">Transmembrane helix</keyword>
<evidence type="ECO:0000256" key="6">
    <source>
        <dbReference type="ARBA" id="ARBA00022968"/>
    </source>
</evidence>
<evidence type="ECO:0000256" key="11">
    <source>
        <dbReference type="SAM" id="Phobius"/>
    </source>
</evidence>
<dbReference type="CDD" id="cd23963">
    <property type="entry name" value="GT29_ST8SIA"/>
    <property type="match status" value="1"/>
</dbReference>
<dbReference type="EMBL" id="GG666492">
    <property type="protein sequence ID" value="EEN63147.1"/>
    <property type="molecule type" value="Genomic_DNA"/>
</dbReference>
<evidence type="ECO:0000256" key="3">
    <source>
        <dbReference type="ARBA" id="ARBA00022676"/>
    </source>
</evidence>
<evidence type="ECO:0000256" key="7">
    <source>
        <dbReference type="ARBA" id="ARBA00022989"/>
    </source>
</evidence>
<evidence type="ECO:0000256" key="1">
    <source>
        <dbReference type="ARBA" id="ARBA00004323"/>
    </source>
</evidence>
<keyword evidence="6" id="KW-0735">Signal-anchor</keyword>
<dbReference type="PANTHER" id="PTHR11987">
    <property type="entry name" value="ALPHA-2,8-SIALYLTRANSFERASE"/>
    <property type="match status" value="1"/>
</dbReference>
<dbReference type="Gene3D" id="3.90.1480.20">
    <property type="entry name" value="Glycosyl transferase family 29"/>
    <property type="match status" value="1"/>
</dbReference>
<gene>
    <name evidence="12" type="ORF">BRAFLDRAFT_118664</name>
</gene>
<keyword evidence="10" id="KW-0325">Glycoprotein</keyword>
<keyword evidence="4" id="KW-0808">Transferase</keyword>
<dbReference type="GO" id="GO:0008373">
    <property type="term" value="F:sialyltransferase activity"/>
    <property type="evidence" value="ECO:0007669"/>
    <property type="project" value="InterPro"/>
</dbReference>
<keyword evidence="9 11" id="KW-0472">Membrane</keyword>
<sequence length="321" mass="37063">MADDLVNWRLLLGLFLFGLNQFLVIFVIKTAGLVDRVSCGMGKKLAIRREVRFHAETDSFPTTEKMVLNKTRVATHLYTSQKNVPVHSKLTFFQSNLTVKIMRGTYQYFPRNVQFPRKPHQRCSVVGNGGILTGSGCGNEIDSADHVFRLNLPPIHGRFTEDVGEKTNFVTLNPSVLQHEYGLLLEEEKVRAFVQTVAMYPTNAVIYTHPFDHKKYRKPVYRAHKAMLGGSEQEMRWSHPEFLRAADRFWKKATAQDGRVLAYHYFERPISNSGFQDGEEVFRSGVANNKHHRMGDEFSVLWYLHKKGVLRLHVEDCEERY</sequence>
<dbReference type="InParanoid" id="C3Y991"/>
<keyword evidence="8" id="KW-0333">Golgi apparatus</keyword>
<accession>C3Y991</accession>
<evidence type="ECO:0000256" key="10">
    <source>
        <dbReference type="ARBA" id="ARBA00023180"/>
    </source>
</evidence>
<comment type="subcellular location">
    <subcellularLocation>
        <location evidence="1">Golgi apparatus membrane</location>
        <topology evidence="1">Single-pass type II membrane protein</topology>
    </subcellularLocation>
</comment>
<dbReference type="AlphaFoldDB" id="C3Y991"/>
<feature type="transmembrane region" description="Helical" evidence="11">
    <location>
        <begin position="6"/>
        <end position="28"/>
    </location>
</feature>
<dbReference type="STRING" id="7739.C3Y991"/>
<dbReference type="GO" id="GO:0000139">
    <property type="term" value="C:Golgi membrane"/>
    <property type="evidence" value="ECO:0007669"/>
    <property type="project" value="UniProtKB-SubCell"/>
</dbReference>
<protein>
    <submittedName>
        <fullName evidence="12">Uncharacterized protein</fullName>
    </submittedName>
</protein>
<proteinExistence type="inferred from homology"/>
<reference evidence="12" key="1">
    <citation type="journal article" date="2008" name="Nature">
        <title>The amphioxus genome and the evolution of the chordate karyotype.</title>
        <authorList>
            <consortium name="US DOE Joint Genome Institute (JGI-PGF)"/>
            <person name="Putnam N.H."/>
            <person name="Butts T."/>
            <person name="Ferrier D.E.K."/>
            <person name="Furlong R.F."/>
            <person name="Hellsten U."/>
            <person name="Kawashima T."/>
            <person name="Robinson-Rechavi M."/>
            <person name="Shoguchi E."/>
            <person name="Terry A."/>
            <person name="Yu J.-K."/>
            <person name="Benito-Gutierrez E.L."/>
            <person name="Dubchak I."/>
            <person name="Garcia-Fernandez J."/>
            <person name="Gibson-Brown J.J."/>
            <person name="Grigoriev I.V."/>
            <person name="Horton A.C."/>
            <person name="de Jong P.J."/>
            <person name="Jurka J."/>
            <person name="Kapitonov V.V."/>
            <person name="Kohara Y."/>
            <person name="Kuroki Y."/>
            <person name="Lindquist E."/>
            <person name="Lucas S."/>
            <person name="Osoegawa K."/>
            <person name="Pennacchio L.A."/>
            <person name="Salamov A.A."/>
            <person name="Satou Y."/>
            <person name="Sauka-Spengler T."/>
            <person name="Schmutz J."/>
            <person name="Shin-I T."/>
            <person name="Toyoda A."/>
            <person name="Bronner-Fraser M."/>
            <person name="Fujiyama A."/>
            <person name="Holland L.Z."/>
            <person name="Holland P.W.H."/>
            <person name="Satoh N."/>
            <person name="Rokhsar D.S."/>
        </authorList>
    </citation>
    <scope>NUCLEOTIDE SEQUENCE [LARGE SCALE GENOMIC DNA]</scope>
    <source>
        <strain evidence="12">S238N-H82</strain>
        <tissue evidence="12">Testes</tissue>
    </source>
</reference>
<name>C3Y991_BRAFL</name>
<dbReference type="Pfam" id="PF00777">
    <property type="entry name" value="Glyco_transf_29"/>
    <property type="match status" value="1"/>
</dbReference>
<dbReference type="InterPro" id="IPR038578">
    <property type="entry name" value="GT29-like_sf"/>
</dbReference>
<evidence type="ECO:0000256" key="9">
    <source>
        <dbReference type="ARBA" id="ARBA00023136"/>
    </source>
</evidence>
<evidence type="ECO:0000256" key="2">
    <source>
        <dbReference type="ARBA" id="ARBA00006003"/>
    </source>
</evidence>
<evidence type="ECO:0000256" key="4">
    <source>
        <dbReference type="ARBA" id="ARBA00022679"/>
    </source>
</evidence>
<keyword evidence="3" id="KW-0328">Glycosyltransferase</keyword>
<dbReference type="InterPro" id="IPR001675">
    <property type="entry name" value="Glyco_trans_29"/>
</dbReference>
<evidence type="ECO:0000256" key="5">
    <source>
        <dbReference type="ARBA" id="ARBA00022692"/>
    </source>
</evidence>
<keyword evidence="5 11" id="KW-0812">Transmembrane</keyword>
<dbReference type="eggNOG" id="KOG2692">
    <property type="taxonomic scope" value="Eukaryota"/>
</dbReference>
<dbReference type="PANTHER" id="PTHR11987:SF53">
    <property type="entry name" value="ALPHA-2,8-SIALYLTRANSFERASE 8F-LIKE"/>
    <property type="match status" value="1"/>
</dbReference>
<dbReference type="InterPro" id="IPR050943">
    <property type="entry name" value="Glycosyltr_29_Sialyltrsf"/>
</dbReference>
<comment type="similarity">
    <text evidence="2">Belongs to the glycosyltransferase 29 family.</text>
</comment>